<feature type="compositionally biased region" description="Polar residues" evidence="1">
    <location>
        <begin position="1"/>
        <end position="11"/>
    </location>
</feature>
<gene>
    <name evidence="2" type="ORF">INT47_005391</name>
</gene>
<organism evidence="2 3">
    <name type="scientific">Mucor saturninus</name>
    <dbReference type="NCBI Taxonomy" id="64648"/>
    <lineage>
        <taxon>Eukaryota</taxon>
        <taxon>Fungi</taxon>
        <taxon>Fungi incertae sedis</taxon>
        <taxon>Mucoromycota</taxon>
        <taxon>Mucoromycotina</taxon>
        <taxon>Mucoromycetes</taxon>
        <taxon>Mucorales</taxon>
        <taxon>Mucorineae</taxon>
        <taxon>Mucoraceae</taxon>
        <taxon>Mucor</taxon>
    </lineage>
</organism>
<sequence length="294" mass="33717">MNNLNPSSNVEKTGGEGSFPRFKKKRGRPSGGKTEKKPEVVYGRPRKQIKNQSSMLNFTLQAKASSNTIHNEQEHQQTNVEEIVDNNVDTTVDEAVPEESFSNAVVVELEENHASLVDQEEVVATKVSTFENSVDDENEDEVNIDEFPNFDIQTADLLDEDKGNDNECGTDDEGDTEELDENEFITVDNDATSILEESYFNKYLAELQERLKRKRPEDYQNGTFWVHRKNPYFMLDSNNKDPGYLYTPRVFLWFPHHLVRDLTCPTCEAKIGVKGFNKKPRARRIIDLNECDLK</sequence>
<evidence type="ECO:0000313" key="2">
    <source>
        <dbReference type="EMBL" id="KAG2198706.1"/>
    </source>
</evidence>
<comment type="caution">
    <text evidence="2">The sequence shown here is derived from an EMBL/GenBank/DDBJ whole genome shotgun (WGS) entry which is preliminary data.</text>
</comment>
<accession>A0A8H7QW78</accession>
<keyword evidence="3" id="KW-1185">Reference proteome</keyword>
<evidence type="ECO:0000256" key="1">
    <source>
        <dbReference type="SAM" id="MobiDB-lite"/>
    </source>
</evidence>
<dbReference type="Proteomes" id="UP000603453">
    <property type="component" value="Unassembled WGS sequence"/>
</dbReference>
<evidence type="ECO:0000313" key="3">
    <source>
        <dbReference type="Proteomes" id="UP000603453"/>
    </source>
</evidence>
<proteinExistence type="predicted"/>
<dbReference type="AlphaFoldDB" id="A0A8H7QW78"/>
<reference evidence="2" key="1">
    <citation type="submission" date="2020-12" db="EMBL/GenBank/DDBJ databases">
        <title>Metabolic potential, ecology and presence of endohyphal bacteria is reflected in genomic diversity of Mucoromycotina.</title>
        <authorList>
            <person name="Muszewska A."/>
            <person name="Okrasinska A."/>
            <person name="Steczkiewicz K."/>
            <person name="Drgas O."/>
            <person name="Orlowska M."/>
            <person name="Perlinska-Lenart U."/>
            <person name="Aleksandrzak-Piekarczyk T."/>
            <person name="Szatraj K."/>
            <person name="Zielenkiewicz U."/>
            <person name="Pilsyk S."/>
            <person name="Malc E."/>
            <person name="Mieczkowski P."/>
            <person name="Kruszewska J.S."/>
            <person name="Biernat P."/>
            <person name="Pawlowska J."/>
        </authorList>
    </citation>
    <scope>NUCLEOTIDE SEQUENCE</scope>
    <source>
        <strain evidence="2">WA0000017839</strain>
    </source>
</reference>
<feature type="region of interest" description="Disordered" evidence="1">
    <location>
        <begin position="1"/>
        <end position="48"/>
    </location>
</feature>
<name>A0A8H7QW78_9FUNG</name>
<dbReference type="OrthoDB" id="2287981at2759"/>
<protein>
    <submittedName>
        <fullName evidence="2">Uncharacterized protein</fullName>
    </submittedName>
</protein>
<dbReference type="EMBL" id="JAEPRD010000106">
    <property type="protein sequence ID" value="KAG2198706.1"/>
    <property type="molecule type" value="Genomic_DNA"/>
</dbReference>